<name>E6W381_DESIS</name>
<evidence type="ECO:0000256" key="1">
    <source>
        <dbReference type="ARBA" id="ARBA00004383"/>
    </source>
</evidence>
<dbReference type="AlphaFoldDB" id="E6W381"/>
<dbReference type="GO" id="GO:0031992">
    <property type="term" value="F:energy transducer activity"/>
    <property type="evidence" value="ECO:0007669"/>
    <property type="project" value="TreeGrafter"/>
</dbReference>
<dbReference type="PROSITE" id="PS52015">
    <property type="entry name" value="TONB_CTD"/>
    <property type="match status" value="1"/>
</dbReference>
<feature type="domain" description="TonB C-terminal" evidence="11">
    <location>
        <begin position="167"/>
        <end position="263"/>
    </location>
</feature>
<feature type="region of interest" description="Disordered" evidence="10">
    <location>
        <begin position="58"/>
        <end position="103"/>
    </location>
</feature>
<dbReference type="STRING" id="653733.Selin_2115"/>
<protein>
    <submittedName>
        <fullName evidence="12">TonB family protein</fullName>
    </submittedName>
</protein>
<dbReference type="GO" id="GO:0098797">
    <property type="term" value="C:plasma membrane protein complex"/>
    <property type="evidence" value="ECO:0007669"/>
    <property type="project" value="TreeGrafter"/>
</dbReference>
<dbReference type="InParanoid" id="E6W381"/>
<dbReference type="GO" id="GO:0015031">
    <property type="term" value="P:protein transport"/>
    <property type="evidence" value="ECO:0007669"/>
    <property type="project" value="UniProtKB-KW"/>
</dbReference>
<evidence type="ECO:0000256" key="5">
    <source>
        <dbReference type="ARBA" id="ARBA00022519"/>
    </source>
</evidence>
<keyword evidence="6" id="KW-0812">Transmembrane</keyword>
<evidence type="ECO:0000313" key="13">
    <source>
        <dbReference type="Proteomes" id="UP000002572"/>
    </source>
</evidence>
<proteinExistence type="inferred from homology"/>
<evidence type="ECO:0000256" key="3">
    <source>
        <dbReference type="ARBA" id="ARBA00022448"/>
    </source>
</evidence>
<keyword evidence="5" id="KW-0997">Cell inner membrane</keyword>
<dbReference type="InterPro" id="IPR006260">
    <property type="entry name" value="TonB/TolA_C"/>
</dbReference>
<gene>
    <name evidence="12" type="ordered locus">Selin_2115</name>
</gene>
<evidence type="ECO:0000256" key="10">
    <source>
        <dbReference type="SAM" id="MobiDB-lite"/>
    </source>
</evidence>
<sequence>MRFSWLLACSLLLHIIIGLLLPLDTEEADQPVPIEVDYFRHTPESPVVEPHVLEPVAPPALVSPPVESVESADPEPLPERDQPEESAAEEPPAEAPTVSLPRRSITMDDLMAEQSSADESLPFDPYRLSEADLRQLDDLFGHEQDPATESEDVITFEDGFYRLEYASFLWQLKRKIENVWIYPRAAIQEGEQGIVLLRFHIRKNGELDGVELVRNPSQSVYLANAALRAVRDAAPYAPLPDPLERLTINGVFIYSLGGQFIYSR</sequence>
<comment type="subcellular location">
    <subcellularLocation>
        <location evidence="1">Cell inner membrane</location>
        <topology evidence="1">Single-pass membrane protein</topology>
        <orientation evidence="1">Periplasmic side</orientation>
    </subcellularLocation>
</comment>
<dbReference type="PANTHER" id="PTHR33446:SF2">
    <property type="entry name" value="PROTEIN TONB"/>
    <property type="match status" value="1"/>
</dbReference>
<dbReference type="eggNOG" id="COG0810">
    <property type="taxonomic scope" value="Bacteria"/>
</dbReference>
<reference evidence="12 13" key="1">
    <citation type="submission" date="2010-12" db="EMBL/GenBank/DDBJ databases">
        <title>Complete sequence of Desulfurispirillum indicum S5.</title>
        <authorList>
            <consortium name="US DOE Joint Genome Institute"/>
            <person name="Lucas S."/>
            <person name="Copeland A."/>
            <person name="Lapidus A."/>
            <person name="Cheng J.-F."/>
            <person name="Goodwin L."/>
            <person name="Pitluck S."/>
            <person name="Chertkov O."/>
            <person name="Held B."/>
            <person name="Detter J.C."/>
            <person name="Han C."/>
            <person name="Tapia R."/>
            <person name="Land M."/>
            <person name="Hauser L."/>
            <person name="Kyrpides N."/>
            <person name="Ivanova N."/>
            <person name="Mikhailova N."/>
            <person name="Haggblom M."/>
            <person name="Rauschenbach I."/>
            <person name="Bini E."/>
            <person name="Woyke T."/>
        </authorList>
    </citation>
    <scope>NUCLEOTIDE SEQUENCE [LARGE SCALE GENOMIC DNA]</scope>
    <source>
        <strain evidence="13">ATCC BAA-1389 / DSM 22839 / S5</strain>
    </source>
</reference>
<dbReference type="Pfam" id="PF03544">
    <property type="entry name" value="TonB_C"/>
    <property type="match status" value="1"/>
</dbReference>
<evidence type="ECO:0000256" key="2">
    <source>
        <dbReference type="ARBA" id="ARBA00006555"/>
    </source>
</evidence>
<keyword evidence="8" id="KW-1133">Transmembrane helix</keyword>
<dbReference type="InterPro" id="IPR051045">
    <property type="entry name" value="TonB-dependent_transducer"/>
</dbReference>
<keyword evidence="7" id="KW-0653">Protein transport</keyword>
<evidence type="ECO:0000256" key="8">
    <source>
        <dbReference type="ARBA" id="ARBA00022989"/>
    </source>
</evidence>
<keyword evidence="4" id="KW-1003">Cell membrane</keyword>
<dbReference type="PANTHER" id="PTHR33446">
    <property type="entry name" value="PROTEIN TONB-RELATED"/>
    <property type="match status" value="1"/>
</dbReference>
<dbReference type="SUPFAM" id="SSF74653">
    <property type="entry name" value="TolA/TonB C-terminal domain"/>
    <property type="match status" value="1"/>
</dbReference>
<evidence type="ECO:0000259" key="11">
    <source>
        <dbReference type="PROSITE" id="PS52015"/>
    </source>
</evidence>
<dbReference type="RefSeq" id="WP_013506714.1">
    <property type="nucleotide sequence ID" value="NC_014836.1"/>
</dbReference>
<evidence type="ECO:0000256" key="4">
    <source>
        <dbReference type="ARBA" id="ARBA00022475"/>
    </source>
</evidence>
<dbReference type="HOGENOM" id="CLU_989551_0_0_0"/>
<evidence type="ECO:0000313" key="12">
    <source>
        <dbReference type="EMBL" id="ADU66835.1"/>
    </source>
</evidence>
<dbReference type="Proteomes" id="UP000002572">
    <property type="component" value="Chromosome"/>
</dbReference>
<keyword evidence="9" id="KW-0472">Membrane</keyword>
<evidence type="ECO:0000256" key="7">
    <source>
        <dbReference type="ARBA" id="ARBA00022927"/>
    </source>
</evidence>
<dbReference type="GO" id="GO:0055085">
    <property type="term" value="P:transmembrane transport"/>
    <property type="evidence" value="ECO:0007669"/>
    <property type="project" value="InterPro"/>
</dbReference>
<keyword evidence="13" id="KW-1185">Reference proteome</keyword>
<dbReference type="NCBIfam" id="TIGR01352">
    <property type="entry name" value="tonB_Cterm"/>
    <property type="match status" value="1"/>
</dbReference>
<dbReference type="Gene3D" id="3.30.1150.10">
    <property type="match status" value="1"/>
</dbReference>
<dbReference type="EMBL" id="CP002432">
    <property type="protein sequence ID" value="ADU66835.1"/>
    <property type="molecule type" value="Genomic_DNA"/>
</dbReference>
<organism evidence="12 13">
    <name type="scientific">Desulfurispirillum indicum (strain ATCC BAA-1389 / DSM 22839 / S5)</name>
    <dbReference type="NCBI Taxonomy" id="653733"/>
    <lineage>
        <taxon>Bacteria</taxon>
        <taxon>Pseudomonadati</taxon>
        <taxon>Chrysiogenota</taxon>
        <taxon>Chrysiogenia</taxon>
        <taxon>Chrysiogenales</taxon>
        <taxon>Chrysiogenaceae</taxon>
        <taxon>Desulfurispirillum</taxon>
    </lineage>
</organism>
<evidence type="ECO:0000256" key="6">
    <source>
        <dbReference type="ARBA" id="ARBA00022692"/>
    </source>
</evidence>
<dbReference type="InterPro" id="IPR037682">
    <property type="entry name" value="TonB_C"/>
</dbReference>
<accession>E6W381</accession>
<dbReference type="KEGG" id="din:Selin_2115"/>
<comment type="similarity">
    <text evidence="2">Belongs to the TonB family.</text>
</comment>
<evidence type="ECO:0000256" key="9">
    <source>
        <dbReference type="ARBA" id="ARBA00023136"/>
    </source>
</evidence>
<keyword evidence="3" id="KW-0813">Transport</keyword>
<dbReference type="OrthoDB" id="9803361at2"/>